<dbReference type="Gene3D" id="3.40.630.30">
    <property type="match status" value="1"/>
</dbReference>
<dbReference type="InterPro" id="IPR000182">
    <property type="entry name" value="GNAT_dom"/>
</dbReference>
<dbReference type="Pfam" id="PF13302">
    <property type="entry name" value="Acetyltransf_3"/>
    <property type="match status" value="1"/>
</dbReference>
<name>A0A1B1T9T5_9ARCH</name>
<dbReference type="SUPFAM" id="SSF55729">
    <property type="entry name" value="Acyl-CoA N-acyltransferases (Nat)"/>
    <property type="match status" value="1"/>
</dbReference>
<organism evidence="2">
    <name type="scientific">uncultured Poseidoniia archaeon</name>
    <dbReference type="NCBI Taxonomy" id="1697135"/>
    <lineage>
        <taxon>Archaea</taxon>
        <taxon>Methanobacteriati</taxon>
        <taxon>Thermoplasmatota</taxon>
        <taxon>Candidatus Poseidoniia</taxon>
        <taxon>environmental samples</taxon>
    </lineage>
</organism>
<dbReference type="InterPro" id="IPR016181">
    <property type="entry name" value="Acyl_CoA_acyltransferase"/>
</dbReference>
<feature type="domain" description="N-acetyltransferase" evidence="1">
    <location>
        <begin position="6"/>
        <end position="138"/>
    </location>
</feature>
<dbReference type="EMBL" id="KP211812">
    <property type="protein sequence ID" value="ANV79051.1"/>
    <property type="molecule type" value="Genomic_DNA"/>
</dbReference>
<accession>A0A1B1T9T5</accession>
<reference evidence="2" key="1">
    <citation type="submission" date="2014-11" db="EMBL/GenBank/DDBJ databases">
        <authorList>
            <person name="Zhu J."/>
            <person name="Qi W."/>
            <person name="Song R."/>
        </authorList>
    </citation>
    <scope>NUCLEOTIDE SEQUENCE</scope>
</reference>
<reference evidence="2" key="2">
    <citation type="journal article" date="2015" name="ISME J.">
        <title>A new class of marine Euryarchaeota group II from the Mediterranean deep chlorophyll maximum.</title>
        <authorList>
            <person name="Martin-Cuadrado A.B."/>
            <person name="Garcia-Heredia I."/>
            <person name="Molto A.G."/>
            <person name="Lopez-Ubeda R."/>
            <person name="Kimes N."/>
            <person name="Lopez-Garcia P."/>
            <person name="Moreira D."/>
            <person name="Rodriguez-Valera F."/>
        </authorList>
    </citation>
    <scope>NUCLEOTIDE SEQUENCE</scope>
</reference>
<evidence type="ECO:0000313" key="2">
    <source>
        <dbReference type="EMBL" id="ANV79051.1"/>
    </source>
</evidence>
<evidence type="ECO:0000259" key="1">
    <source>
        <dbReference type="Pfam" id="PF13302"/>
    </source>
</evidence>
<protein>
    <recommendedName>
        <fullName evidence="1">N-acetyltransferase domain-containing protein</fullName>
    </recommendedName>
</protein>
<proteinExistence type="predicted"/>
<dbReference type="AlphaFoldDB" id="A0A1B1T9T5"/>
<sequence>MVDEGLVLRPASSSYSLKLLEAFEETWPEVSRAMPWINPDKPFLEQIKSFLQETERMGRSGLMHHWVMIRPWDETLLGLIGFDNITRTSEAKWNLGYWVRSSEQRHGFAKKSINATLGWLGAVEEVIVELKVDPMNLAGVNTVSQTVSNWNGERNISGDSAVTVAGVRTLHHCHLVVTNPKSTEIM</sequence>
<dbReference type="GO" id="GO:0016747">
    <property type="term" value="F:acyltransferase activity, transferring groups other than amino-acyl groups"/>
    <property type="evidence" value="ECO:0007669"/>
    <property type="project" value="InterPro"/>
</dbReference>